<dbReference type="InterPro" id="IPR011344">
    <property type="entry name" value="ssDNA-bd"/>
</dbReference>
<dbReference type="VEuPathDB" id="FungiDB:ASPGLDRAFT_135194"/>
<name>A0A1L9V8N1_ASPGL</name>
<dbReference type="Proteomes" id="UP000184300">
    <property type="component" value="Unassembled WGS sequence"/>
</dbReference>
<keyword evidence="1 2" id="KW-0238">DNA-binding</keyword>
<dbReference type="PANTHER" id="PTHR10302">
    <property type="entry name" value="SINGLE-STRANDED DNA-BINDING PROTEIN"/>
    <property type="match status" value="1"/>
</dbReference>
<dbReference type="SUPFAM" id="SSF50249">
    <property type="entry name" value="Nucleic acid-binding proteins"/>
    <property type="match status" value="1"/>
</dbReference>
<dbReference type="GeneID" id="34457615"/>
<protein>
    <recommendedName>
        <fullName evidence="5">SsDNA binding protein</fullName>
    </recommendedName>
</protein>
<dbReference type="AlphaFoldDB" id="A0A1L9V8N1"/>
<dbReference type="STRING" id="1160497.A0A1L9V8N1"/>
<evidence type="ECO:0000313" key="3">
    <source>
        <dbReference type="EMBL" id="OJJ80261.1"/>
    </source>
</evidence>
<keyword evidence="4" id="KW-1185">Reference proteome</keyword>
<evidence type="ECO:0000313" key="4">
    <source>
        <dbReference type="Proteomes" id="UP000184300"/>
    </source>
</evidence>
<dbReference type="GO" id="GO:0003697">
    <property type="term" value="F:single-stranded DNA binding"/>
    <property type="evidence" value="ECO:0007669"/>
    <property type="project" value="InterPro"/>
</dbReference>
<dbReference type="PROSITE" id="PS50935">
    <property type="entry name" value="SSB"/>
    <property type="match status" value="1"/>
</dbReference>
<dbReference type="GO" id="GO:0042645">
    <property type="term" value="C:mitochondrial nucleoid"/>
    <property type="evidence" value="ECO:0007669"/>
    <property type="project" value="TreeGrafter"/>
</dbReference>
<proteinExistence type="predicted"/>
<dbReference type="CDD" id="cd04496">
    <property type="entry name" value="SSB_OBF"/>
    <property type="match status" value="1"/>
</dbReference>
<gene>
    <name evidence="3" type="ORF">ASPGLDRAFT_135194</name>
</gene>
<dbReference type="EMBL" id="KV878912">
    <property type="protein sequence ID" value="OJJ80261.1"/>
    <property type="molecule type" value="Genomic_DNA"/>
</dbReference>
<organism evidence="3 4">
    <name type="scientific">Aspergillus glaucus CBS 516.65</name>
    <dbReference type="NCBI Taxonomy" id="1160497"/>
    <lineage>
        <taxon>Eukaryota</taxon>
        <taxon>Fungi</taxon>
        <taxon>Dikarya</taxon>
        <taxon>Ascomycota</taxon>
        <taxon>Pezizomycotina</taxon>
        <taxon>Eurotiomycetes</taxon>
        <taxon>Eurotiomycetidae</taxon>
        <taxon>Eurotiales</taxon>
        <taxon>Aspergillaceae</taxon>
        <taxon>Aspergillus</taxon>
        <taxon>Aspergillus subgen. Aspergillus</taxon>
    </lineage>
</organism>
<dbReference type="InterPro" id="IPR000424">
    <property type="entry name" value="Primosome_PriB/ssb"/>
</dbReference>
<dbReference type="InterPro" id="IPR012340">
    <property type="entry name" value="NA-bd_OB-fold"/>
</dbReference>
<dbReference type="RefSeq" id="XP_022396959.1">
    <property type="nucleotide sequence ID" value="XM_022541354.1"/>
</dbReference>
<sequence>MNSLRPSLRAASTAARSFSTTSRRDLARMILTGRLGTEPELQATASGREVIRYVVASDYGRTQSRKTDWFRVASFPDSEGQKNFLLNLPKGSLVYVEADTSLRQYEDAEGKKNTQLSLVQRECPPCHQDLKRKSKKETD</sequence>
<evidence type="ECO:0000256" key="2">
    <source>
        <dbReference type="PROSITE-ProRule" id="PRU00252"/>
    </source>
</evidence>
<dbReference type="OrthoDB" id="1078367at2759"/>
<accession>A0A1L9V8N1</accession>
<reference evidence="4" key="1">
    <citation type="journal article" date="2017" name="Genome Biol.">
        <title>Comparative genomics reveals high biological diversity and specific adaptations in the industrially and medically important fungal genus Aspergillus.</title>
        <authorList>
            <person name="de Vries R.P."/>
            <person name="Riley R."/>
            <person name="Wiebenga A."/>
            <person name="Aguilar-Osorio G."/>
            <person name="Amillis S."/>
            <person name="Uchima C.A."/>
            <person name="Anderluh G."/>
            <person name="Asadollahi M."/>
            <person name="Askin M."/>
            <person name="Barry K."/>
            <person name="Battaglia E."/>
            <person name="Bayram O."/>
            <person name="Benocci T."/>
            <person name="Braus-Stromeyer S.A."/>
            <person name="Caldana C."/>
            <person name="Canovas D."/>
            <person name="Cerqueira G.C."/>
            <person name="Chen F."/>
            <person name="Chen W."/>
            <person name="Choi C."/>
            <person name="Clum A."/>
            <person name="Dos Santos R.A."/>
            <person name="Damasio A.R."/>
            <person name="Diallinas G."/>
            <person name="Emri T."/>
            <person name="Fekete E."/>
            <person name="Flipphi M."/>
            <person name="Freyberg S."/>
            <person name="Gallo A."/>
            <person name="Gournas C."/>
            <person name="Habgood R."/>
            <person name="Hainaut M."/>
            <person name="Harispe M.L."/>
            <person name="Henrissat B."/>
            <person name="Hilden K.S."/>
            <person name="Hope R."/>
            <person name="Hossain A."/>
            <person name="Karabika E."/>
            <person name="Karaffa L."/>
            <person name="Karanyi Z."/>
            <person name="Krasevec N."/>
            <person name="Kuo A."/>
            <person name="Kusch H."/>
            <person name="LaButti K."/>
            <person name="Lagendijk E.L."/>
            <person name="Lapidus A."/>
            <person name="Levasseur A."/>
            <person name="Lindquist E."/>
            <person name="Lipzen A."/>
            <person name="Logrieco A.F."/>
            <person name="MacCabe A."/>
            <person name="Maekelae M.R."/>
            <person name="Malavazi I."/>
            <person name="Melin P."/>
            <person name="Meyer V."/>
            <person name="Mielnichuk N."/>
            <person name="Miskei M."/>
            <person name="Molnar A.P."/>
            <person name="Mule G."/>
            <person name="Ngan C.Y."/>
            <person name="Orejas M."/>
            <person name="Orosz E."/>
            <person name="Ouedraogo J.P."/>
            <person name="Overkamp K.M."/>
            <person name="Park H.-S."/>
            <person name="Perrone G."/>
            <person name="Piumi F."/>
            <person name="Punt P.J."/>
            <person name="Ram A.F."/>
            <person name="Ramon A."/>
            <person name="Rauscher S."/>
            <person name="Record E."/>
            <person name="Riano-Pachon D.M."/>
            <person name="Robert V."/>
            <person name="Roehrig J."/>
            <person name="Ruller R."/>
            <person name="Salamov A."/>
            <person name="Salih N.S."/>
            <person name="Samson R.A."/>
            <person name="Sandor E."/>
            <person name="Sanguinetti M."/>
            <person name="Schuetze T."/>
            <person name="Sepcic K."/>
            <person name="Shelest E."/>
            <person name="Sherlock G."/>
            <person name="Sophianopoulou V."/>
            <person name="Squina F.M."/>
            <person name="Sun H."/>
            <person name="Susca A."/>
            <person name="Todd R.B."/>
            <person name="Tsang A."/>
            <person name="Unkles S.E."/>
            <person name="van de Wiele N."/>
            <person name="van Rossen-Uffink D."/>
            <person name="Oliveira J.V."/>
            <person name="Vesth T.C."/>
            <person name="Visser J."/>
            <person name="Yu J.-H."/>
            <person name="Zhou M."/>
            <person name="Andersen M.R."/>
            <person name="Archer D.B."/>
            <person name="Baker S.E."/>
            <person name="Benoit I."/>
            <person name="Brakhage A.A."/>
            <person name="Braus G.H."/>
            <person name="Fischer R."/>
            <person name="Frisvad J.C."/>
            <person name="Goldman G.H."/>
            <person name="Houbraken J."/>
            <person name="Oakley B."/>
            <person name="Pocsi I."/>
            <person name="Scazzocchio C."/>
            <person name="Seiboth B."/>
            <person name="vanKuyk P.A."/>
            <person name="Wortman J."/>
            <person name="Dyer P.S."/>
            <person name="Grigoriev I.V."/>
        </authorList>
    </citation>
    <scope>NUCLEOTIDE SEQUENCE [LARGE SCALE GENOMIC DNA]</scope>
    <source>
        <strain evidence="4">CBS 516.65</strain>
    </source>
</reference>
<evidence type="ECO:0008006" key="5">
    <source>
        <dbReference type="Google" id="ProtNLM"/>
    </source>
</evidence>
<dbReference type="Pfam" id="PF00436">
    <property type="entry name" value="SSB"/>
    <property type="match status" value="1"/>
</dbReference>
<dbReference type="GO" id="GO:0006264">
    <property type="term" value="P:mitochondrial DNA replication"/>
    <property type="evidence" value="ECO:0007669"/>
    <property type="project" value="TreeGrafter"/>
</dbReference>
<dbReference type="Gene3D" id="2.40.50.140">
    <property type="entry name" value="Nucleic acid-binding proteins"/>
    <property type="match status" value="1"/>
</dbReference>
<dbReference type="PANTHER" id="PTHR10302:SF0">
    <property type="entry name" value="SINGLE-STRANDED DNA-BINDING PROTEIN, MITOCHONDRIAL"/>
    <property type="match status" value="1"/>
</dbReference>
<evidence type="ECO:0000256" key="1">
    <source>
        <dbReference type="ARBA" id="ARBA00023125"/>
    </source>
</evidence>